<dbReference type="EMBL" id="CAUYUJ010021507">
    <property type="protein sequence ID" value="CAK0905138.1"/>
    <property type="molecule type" value="Genomic_DNA"/>
</dbReference>
<feature type="region of interest" description="Disordered" evidence="1">
    <location>
        <begin position="1"/>
        <end position="26"/>
    </location>
</feature>
<gene>
    <name evidence="2" type="ORF">PCOR1329_LOCUS80931</name>
</gene>
<evidence type="ECO:0000256" key="1">
    <source>
        <dbReference type="SAM" id="MobiDB-lite"/>
    </source>
</evidence>
<sequence length="163" mass="17074">MFASAGEARSAHAQDGSHLNAGSTSSEAAGRSMHFWAPEIVGPPERVEERGRAHAASPLRAPPSTRAEVINAVPDQAKRPIAVSSSVFLLSHVSALASSTCSLRVLRQFIQLHMANPAAMPGRAWGEAARPAPAQPIARTGAALKQPLLSNSLPTFSRLPSSD</sequence>
<organism evidence="2 3">
    <name type="scientific">Prorocentrum cordatum</name>
    <dbReference type="NCBI Taxonomy" id="2364126"/>
    <lineage>
        <taxon>Eukaryota</taxon>
        <taxon>Sar</taxon>
        <taxon>Alveolata</taxon>
        <taxon>Dinophyceae</taxon>
        <taxon>Prorocentrales</taxon>
        <taxon>Prorocentraceae</taxon>
        <taxon>Prorocentrum</taxon>
    </lineage>
</organism>
<evidence type="ECO:0000313" key="2">
    <source>
        <dbReference type="EMBL" id="CAK0905138.1"/>
    </source>
</evidence>
<comment type="caution">
    <text evidence="2">The sequence shown here is derived from an EMBL/GenBank/DDBJ whole genome shotgun (WGS) entry which is preliminary data.</text>
</comment>
<protein>
    <submittedName>
        <fullName evidence="2">Uncharacterized protein</fullName>
    </submittedName>
</protein>
<accession>A0ABN9Y212</accession>
<proteinExistence type="predicted"/>
<keyword evidence="3" id="KW-1185">Reference proteome</keyword>
<evidence type="ECO:0000313" key="3">
    <source>
        <dbReference type="Proteomes" id="UP001189429"/>
    </source>
</evidence>
<name>A0ABN9Y212_9DINO</name>
<dbReference type="Proteomes" id="UP001189429">
    <property type="component" value="Unassembled WGS sequence"/>
</dbReference>
<reference evidence="2" key="1">
    <citation type="submission" date="2023-10" db="EMBL/GenBank/DDBJ databases">
        <authorList>
            <person name="Chen Y."/>
            <person name="Shah S."/>
            <person name="Dougan E. K."/>
            <person name="Thang M."/>
            <person name="Chan C."/>
        </authorList>
    </citation>
    <scope>NUCLEOTIDE SEQUENCE [LARGE SCALE GENOMIC DNA]</scope>
</reference>